<organism evidence="2 3">
    <name type="scientific">Agromyces neolithicus</name>
    <dbReference type="NCBI Taxonomy" id="269420"/>
    <lineage>
        <taxon>Bacteria</taxon>
        <taxon>Bacillati</taxon>
        <taxon>Actinomycetota</taxon>
        <taxon>Actinomycetes</taxon>
        <taxon>Micrococcales</taxon>
        <taxon>Microbacteriaceae</taxon>
        <taxon>Agromyces</taxon>
    </lineage>
</organism>
<gene>
    <name evidence="2" type="ORF">GCM10009749_32750</name>
</gene>
<feature type="domain" description="DUF559" evidence="1">
    <location>
        <begin position="170"/>
        <end position="243"/>
    </location>
</feature>
<dbReference type="Pfam" id="PF04480">
    <property type="entry name" value="DUF559"/>
    <property type="match status" value="1"/>
</dbReference>
<dbReference type="InterPro" id="IPR007569">
    <property type="entry name" value="DUF559"/>
</dbReference>
<keyword evidence="3" id="KW-1185">Reference proteome</keyword>
<dbReference type="RefSeq" id="WP_344297555.1">
    <property type="nucleotide sequence ID" value="NZ_BAAANJ010000019.1"/>
</dbReference>
<reference evidence="2 3" key="1">
    <citation type="journal article" date="2019" name="Int. J. Syst. Evol. Microbiol.">
        <title>The Global Catalogue of Microorganisms (GCM) 10K type strain sequencing project: providing services to taxonomists for standard genome sequencing and annotation.</title>
        <authorList>
            <consortium name="The Broad Institute Genomics Platform"/>
            <consortium name="The Broad Institute Genome Sequencing Center for Infectious Disease"/>
            <person name="Wu L."/>
            <person name="Ma J."/>
        </authorList>
    </citation>
    <scope>NUCLEOTIDE SEQUENCE [LARGE SCALE GENOMIC DNA]</scope>
    <source>
        <strain evidence="2 3">JCM 14322</strain>
    </source>
</reference>
<proteinExistence type="predicted"/>
<dbReference type="Gene3D" id="3.40.960.10">
    <property type="entry name" value="VSR Endonuclease"/>
    <property type="match status" value="1"/>
</dbReference>
<dbReference type="EMBL" id="BAAANJ010000019">
    <property type="protein sequence ID" value="GAA1819697.1"/>
    <property type="molecule type" value="Genomic_DNA"/>
</dbReference>
<evidence type="ECO:0000313" key="2">
    <source>
        <dbReference type="EMBL" id="GAA1819697.1"/>
    </source>
</evidence>
<comment type="caution">
    <text evidence="2">The sequence shown here is derived from an EMBL/GenBank/DDBJ whole genome shotgun (WGS) entry which is preliminary data.</text>
</comment>
<dbReference type="Proteomes" id="UP001500002">
    <property type="component" value="Unassembled WGS sequence"/>
</dbReference>
<evidence type="ECO:0000313" key="3">
    <source>
        <dbReference type="Proteomes" id="UP001500002"/>
    </source>
</evidence>
<accession>A0ABN2MD38</accession>
<name>A0ABN2MD38_9MICO</name>
<evidence type="ECO:0000259" key="1">
    <source>
        <dbReference type="Pfam" id="PF04480"/>
    </source>
</evidence>
<protein>
    <recommendedName>
        <fullName evidence="1">DUF559 domain-containing protein</fullName>
    </recommendedName>
</protein>
<sequence length="254" mass="27727">MSPDLAGDAKRALRVGGRVACASAAALLGLRVLNPSLVLHVEVGEHGSRFRRARDGKGRIFPTTSRDHLEFHWSRAGSPQGALPDIVEVVAQAIDCLPPLDALCILDSAREDLPWLDVPPKLADAEFARLLDRLSQRGRDIASRSSTLSQAVGETVARERFREAGIVAEPQAALPGGYFADLLIGDRLIFECEGYSAHGGDKAFENDRARMAFLRACGYIVLNFSHKQVVDDWDSVLSTVQLVMRRGLHLNHAL</sequence>